<dbReference type="InterPro" id="IPR001387">
    <property type="entry name" value="Cro/C1-type_HTH"/>
</dbReference>
<dbReference type="PROSITE" id="PS50943">
    <property type="entry name" value="HTH_CROC1"/>
    <property type="match status" value="1"/>
</dbReference>
<comment type="caution">
    <text evidence="2">The sequence shown here is derived from an EMBL/GenBank/DDBJ whole genome shotgun (WGS) entry which is preliminary data.</text>
</comment>
<feature type="domain" description="HTH cro/C1-type" evidence="1">
    <location>
        <begin position="19"/>
        <end position="73"/>
    </location>
</feature>
<dbReference type="InterPro" id="IPR010982">
    <property type="entry name" value="Lambda_DNA-bd_dom_sf"/>
</dbReference>
<dbReference type="SUPFAM" id="SSF47413">
    <property type="entry name" value="lambda repressor-like DNA-binding domains"/>
    <property type="match status" value="1"/>
</dbReference>
<dbReference type="SMART" id="SM00530">
    <property type="entry name" value="HTH_XRE"/>
    <property type="match status" value="1"/>
</dbReference>
<evidence type="ECO:0000259" key="1">
    <source>
        <dbReference type="PROSITE" id="PS50943"/>
    </source>
</evidence>
<organism evidence="2 3">
    <name type="scientific">Dokdonella soli</name>
    <dbReference type="NCBI Taxonomy" id="529810"/>
    <lineage>
        <taxon>Bacteria</taxon>
        <taxon>Pseudomonadati</taxon>
        <taxon>Pseudomonadota</taxon>
        <taxon>Gammaproteobacteria</taxon>
        <taxon>Lysobacterales</taxon>
        <taxon>Rhodanobacteraceae</taxon>
        <taxon>Dokdonella</taxon>
    </lineage>
</organism>
<dbReference type="CDD" id="cd00093">
    <property type="entry name" value="HTH_XRE"/>
    <property type="match status" value="1"/>
</dbReference>
<reference evidence="2 3" key="1">
    <citation type="journal article" date="2019" name="Int. J. Syst. Evol. Microbiol.">
        <title>The Global Catalogue of Microorganisms (GCM) 10K type strain sequencing project: providing services to taxonomists for standard genome sequencing and annotation.</title>
        <authorList>
            <consortium name="The Broad Institute Genomics Platform"/>
            <consortium name="The Broad Institute Genome Sequencing Center for Infectious Disease"/>
            <person name="Wu L."/>
            <person name="Ma J."/>
        </authorList>
    </citation>
    <scope>NUCLEOTIDE SEQUENCE [LARGE SCALE GENOMIC DNA]</scope>
    <source>
        <strain evidence="2 3">JCM 15421</strain>
    </source>
</reference>
<proteinExistence type="predicted"/>
<accession>A0ABN1IUB7</accession>
<name>A0ABN1IUB7_9GAMM</name>
<protein>
    <recommendedName>
        <fullName evidence="1">HTH cro/C1-type domain-containing protein</fullName>
    </recommendedName>
</protein>
<gene>
    <name evidence="2" type="ORF">GCM10009105_31900</name>
</gene>
<dbReference type="EMBL" id="BAAAEU010000024">
    <property type="protein sequence ID" value="GAA0721515.1"/>
    <property type="molecule type" value="Genomic_DNA"/>
</dbReference>
<sequence>MNSIATMKKSECSPESQALKAAFKASGLKQAAVAEHMDVTPGAVRQWLEGERPVPATKADRLGTLLSVAPATICAKYAVIAEQRGNVVPLRHDENVDQRRPDQALRRVENDVDALRYALAGIVSVTTVHRPAEALAVAAAIRRSVPKKFLERGFVHELLVTLDAASRA</sequence>
<keyword evidence="3" id="KW-1185">Reference proteome</keyword>
<dbReference type="Proteomes" id="UP001501523">
    <property type="component" value="Unassembled WGS sequence"/>
</dbReference>
<evidence type="ECO:0000313" key="3">
    <source>
        <dbReference type="Proteomes" id="UP001501523"/>
    </source>
</evidence>
<dbReference type="Gene3D" id="1.10.260.40">
    <property type="entry name" value="lambda repressor-like DNA-binding domains"/>
    <property type="match status" value="1"/>
</dbReference>
<dbReference type="Pfam" id="PF01381">
    <property type="entry name" value="HTH_3"/>
    <property type="match status" value="1"/>
</dbReference>
<evidence type="ECO:0000313" key="2">
    <source>
        <dbReference type="EMBL" id="GAA0721515.1"/>
    </source>
</evidence>